<keyword evidence="3" id="KW-1185">Reference proteome</keyword>
<dbReference type="InterPro" id="IPR007296">
    <property type="entry name" value="DUF403"/>
</dbReference>
<accession>A0A7K1T0X0</accession>
<comment type="caution">
    <text evidence="2">The sequence shown here is derived from an EMBL/GenBank/DDBJ whole genome shotgun (WGS) entry which is preliminary data.</text>
</comment>
<evidence type="ECO:0000313" key="3">
    <source>
        <dbReference type="Proteomes" id="UP000462014"/>
    </source>
</evidence>
<name>A0A7K1T0X0_9SPHI</name>
<reference evidence="2 3" key="1">
    <citation type="submission" date="2019-12" db="EMBL/GenBank/DDBJ databases">
        <title>Mucilaginibacter sp. HMF7410 genome sequencing and assembly.</title>
        <authorList>
            <person name="Kang H."/>
            <person name="Cha I."/>
            <person name="Kim H."/>
            <person name="Joh K."/>
        </authorList>
    </citation>
    <scope>NUCLEOTIDE SEQUENCE [LARGE SCALE GENOMIC DNA]</scope>
    <source>
        <strain evidence="2 3">HMF7410</strain>
    </source>
</reference>
<dbReference type="AlphaFoldDB" id="A0A7K1T0X0"/>
<dbReference type="Proteomes" id="UP000462014">
    <property type="component" value="Unassembled WGS sequence"/>
</dbReference>
<dbReference type="PANTHER" id="PTHR34595">
    <property type="entry name" value="BLR5612 PROTEIN"/>
    <property type="match status" value="1"/>
</dbReference>
<proteinExistence type="predicted"/>
<gene>
    <name evidence="2" type="ORF">GO621_15500</name>
</gene>
<dbReference type="Pfam" id="PF04168">
    <property type="entry name" value="Alpha-E"/>
    <property type="match status" value="1"/>
</dbReference>
<dbReference type="InterPro" id="IPR051680">
    <property type="entry name" value="ATP-dep_Glu-Cys_Ligase-2"/>
</dbReference>
<dbReference type="RefSeq" id="WP_157568661.1">
    <property type="nucleotide sequence ID" value="NZ_WPIK01000015.1"/>
</dbReference>
<evidence type="ECO:0000313" key="2">
    <source>
        <dbReference type="EMBL" id="MVN22930.1"/>
    </source>
</evidence>
<dbReference type="EMBL" id="WPIK01000015">
    <property type="protein sequence ID" value="MVN22930.1"/>
    <property type="molecule type" value="Genomic_DNA"/>
</dbReference>
<organism evidence="2 3">
    <name type="scientific">Mucilaginibacter arboris</name>
    <dbReference type="NCBI Taxonomy" id="2682090"/>
    <lineage>
        <taxon>Bacteria</taxon>
        <taxon>Pseudomonadati</taxon>
        <taxon>Bacteroidota</taxon>
        <taxon>Sphingobacteriia</taxon>
        <taxon>Sphingobacteriales</taxon>
        <taxon>Sphingobacteriaceae</taxon>
        <taxon>Mucilaginibacter</taxon>
    </lineage>
</organism>
<feature type="domain" description="DUF403" evidence="1">
    <location>
        <begin position="1"/>
        <end position="308"/>
    </location>
</feature>
<protein>
    <submittedName>
        <fullName evidence="2">Alpha-E domain-containing protein</fullName>
    </submittedName>
</protein>
<evidence type="ECO:0000259" key="1">
    <source>
        <dbReference type="Pfam" id="PF04168"/>
    </source>
</evidence>
<dbReference type="PANTHER" id="PTHR34595:SF7">
    <property type="entry name" value="SLL1039 PROTEIN"/>
    <property type="match status" value="1"/>
</dbReference>
<sequence length="311" mass="37112">MLSRVADSLYWMSRYMERSDSILRMLRINYAYSQDDIPEFTWQAALKIFSFQKDEEISKIERNGREVLHYMVLEKENPNAVFNLITQSRENARSVQDHITKELWQCLNEFYHLMREQRLAASLKTEDPMSVLDGLIKQGMLYYGTVEITMARSEGFYYMNVGKYLERAMQAVNILDVKFSEQDYNLDGTHDPIYWRYLLLSISGYELFLRSYRSTLEPRNIIDQIIWNENFPRSILYAVIRLQRAFEKLDMDPQLESFQKLTFLIGKLKSHVQFSDMQTLETEGLHNYLQNLKNELFHIGTAFNHYYFAYD</sequence>